<dbReference type="GO" id="GO:0003743">
    <property type="term" value="F:translation initiation factor activity"/>
    <property type="evidence" value="ECO:0007669"/>
    <property type="project" value="UniProtKB-KW"/>
</dbReference>
<proteinExistence type="predicted"/>
<reference evidence="2" key="1">
    <citation type="submission" date="2022-08" db="EMBL/GenBank/DDBJ databases">
        <title>Novel sulphate-reducing endosymbionts in the free-living metamonad Anaeramoeba.</title>
        <authorList>
            <person name="Jerlstrom-Hultqvist J."/>
            <person name="Cepicka I."/>
            <person name="Gallot-Lavallee L."/>
            <person name="Salas-Leiva D."/>
            <person name="Curtis B.A."/>
            <person name="Zahonova K."/>
            <person name="Pipaliya S."/>
            <person name="Dacks J."/>
            <person name="Roger A.J."/>
        </authorList>
    </citation>
    <scope>NUCLEOTIDE SEQUENCE</scope>
    <source>
        <strain evidence="2">Busselton2</strain>
    </source>
</reference>
<protein>
    <submittedName>
        <fullName evidence="2">Eukaryotic translation initiation factor 3 subunit m</fullName>
    </submittedName>
</protein>
<name>A0AAV7ZFG3_9EUKA</name>
<accession>A0AAV7ZFG3</accession>
<keyword evidence="1" id="KW-0175">Coiled coil</keyword>
<evidence type="ECO:0000256" key="1">
    <source>
        <dbReference type="SAM" id="Coils"/>
    </source>
</evidence>
<dbReference type="GO" id="GO:0005852">
    <property type="term" value="C:eukaryotic translation initiation factor 3 complex"/>
    <property type="evidence" value="ECO:0007669"/>
    <property type="project" value="TreeGrafter"/>
</dbReference>
<dbReference type="EMBL" id="JANTQA010000030">
    <property type="protein sequence ID" value="KAJ3440776.1"/>
    <property type="molecule type" value="Genomic_DNA"/>
</dbReference>
<keyword evidence="2" id="KW-0648">Protein biosynthesis</keyword>
<organism evidence="2 3">
    <name type="scientific">Anaeramoeba flamelloides</name>
    <dbReference type="NCBI Taxonomy" id="1746091"/>
    <lineage>
        <taxon>Eukaryota</taxon>
        <taxon>Metamonada</taxon>
        <taxon>Anaeramoebidae</taxon>
        <taxon>Anaeramoeba</taxon>
    </lineage>
</organism>
<sequence length="424" mass="49795">MSDIAMISTPKIIGKLASVIDNRRSQISEKENTRTLTREIYSILSTKITKNVKKKKQKYEKRSRAFKALLQEENINLISGTEDFKNWFTLFFQVINYDKNTLAATTRKVADFIINDPKEKEKNQFDLLFSLFNCIKDEQGSIKFDILLKIVVFSQRGITPAKIFVKNCGQFEIFDEWFNNWGIEHDTRGKFYDEMVKTLHVANMDNEVIPFQISRLELVEITQNNRSKYMEMGKEILVDVFLNQRVQVFSKRFLSSKIINEFEGEEEYDYLYKLLHLLFDQKVQALIDFLENNKEKTEKYGFEKESLIRMKKLMFVSGLSGLFTYQSLLELLGIIDEKDLESCLIDSKGKNLANVQINQLKKHVIIKGVDTEARGVVFDQKQIKELQEIEQKLNKWQDRLGEILEEVKLHAEEDQQSDESEEEY</sequence>
<feature type="coiled-coil region" evidence="1">
    <location>
        <begin position="379"/>
        <end position="406"/>
    </location>
</feature>
<gene>
    <name evidence="2" type="ORF">M0812_14449</name>
</gene>
<evidence type="ECO:0000313" key="2">
    <source>
        <dbReference type="EMBL" id="KAJ3440776.1"/>
    </source>
</evidence>
<keyword evidence="2" id="KW-0396">Initiation factor</keyword>
<dbReference type="PANTHER" id="PTHR15350:SF2">
    <property type="entry name" value="EUKARYOTIC TRANSLATION INITIATION FACTOR 3 SUBUNIT M"/>
    <property type="match status" value="1"/>
</dbReference>
<dbReference type="PANTHER" id="PTHR15350">
    <property type="entry name" value="COP9 SIGNALOSOME COMPLEX SUBUNIT 7/DENDRITIC CELL PROTEIN GA17"/>
    <property type="match status" value="1"/>
</dbReference>
<dbReference type="InterPro" id="IPR045237">
    <property type="entry name" value="COPS7/eIF3m"/>
</dbReference>
<evidence type="ECO:0000313" key="3">
    <source>
        <dbReference type="Proteomes" id="UP001146793"/>
    </source>
</evidence>
<dbReference type="GO" id="GO:0002183">
    <property type="term" value="P:cytoplasmic translational initiation"/>
    <property type="evidence" value="ECO:0007669"/>
    <property type="project" value="TreeGrafter"/>
</dbReference>
<comment type="caution">
    <text evidence="2">The sequence shown here is derived from an EMBL/GenBank/DDBJ whole genome shotgun (WGS) entry which is preliminary data.</text>
</comment>
<dbReference type="Proteomes" id="UP001146793">
    <property type="component" value="Unassembled WGS sequence"/>
</dbReference>
<dbReference type="AlphaFoldDB" id="A0AAV7ZFG3"/>